<organism evidence="1 2">
    <name type="scientific">Azospirillum oryzae</name>
    <dbReference type="NCBI Taxonomy" id="286727"/>
    <lineage>
        <taxon>Bacteria</taxon>
        <taxon>Pseudomonadati</taxon>
        <taxon>Pseudomonadota</taxon>
        <taxon>Alphaproteobacteria</taxon>
        <taxon>Rhodospirillales</taxon>
        <taxon>Azospirillaceae</taxon>
        <taxon>Azospirillum</taxon>
    </lineage>
</organism>
<dbReference type="Gene3D" id="1.20.1220.20">
    <property type="entry name" value="Uncharcterised protein PF01724"/>
    <property type="match status" value="1"/>
</dbReference>
<dbReference type="STRING" id="286727.SAMN02982917_3979"/>
<dbReference type="Pfam" id="PF01724">
    <property type="entry name" value="DUF29"/>
    <property type="match status" value="1"/>
</dbReference>
<dbReference type="EMBL" id="FXAK01000007">
    <property type="protein sequence ID" value="SMF71279.1"/>
    <property type="molecule type" value="Genomic_DNA"/>
</dbReference>
<name>A0A1X7GMG9_9PROT</name>
<dbReference type="OrthoDB" id="425753at2"/>
<evidence type="ECO:0008006" key="3">
    <source>
        <dbReference type="Google" id="ProtNLM"/>
    </source>
</evidence>
<dbReference type="InterPro" id="IPR002636">
    <property type="entry name" value="DUF29"/>
</dbReference>
<accession>A0A1X7GMG9</accession>
<reference evidence="1 2" key="1">
    <citation type="submission" date="2017-04" db="EMBL/GenBank/DDBJ databases">
        <authorList>
            <person name="Afonso C.L."/>
            <person name="Miller P.J."/>
            <person name="Scott M.A."/>
            <person name="Spackman E."/>
            <person name="Goraichik I."/>
            <person name="Dimitrov K.M."/>
            <person name="Suarez D.L."/>
            <person name="Swayne D.E."/>
        </authorList>
    </citation>
    <scope>NUCLEOTIDE SEQUENCE [LARGE SCALE GENOMIC DNA]</scope>
    <source>
        <strain evidence="1 2">A2P</strain>
    </source>
</reference>
<dbReference type="PANTHER" id="PTHR34235:SF4">
    <property type="entry name" value="SLR0291 PROTEIN"/>
    <property type="match status" value="1"/>
</dbReference>
<dbReference type="Proteomes" id="UP000192936">
    <property type="component" value="Unassembled WGS sequence"/>
</dbReference>
<dbReference type="RefSeq" id="WP_085088668.1">
    <property type="nucleotide sequence ID" value="NZ_FXAK01000007.1"/>
</dbReference>
<protein>
    <recommendedName>
        <fullName evidence="3">DUF29 domain-containing protein</fullName>
    </recommendedName>
</protein>
<evidence type="ECO:0000313" key="2">
    <source>
        <dbReference type="Proteomes" id="UP000192936"/>
    </source>
</evidence>
<gene>
    <name evidence="1" type="ORF">SAMN02982917_3979</name>
</gene>
<sequence length="157" mass="18328">MDSRIGYDTDFYAWTQEQARLLREAATERSNSPIDWEHIAEELDIMSGQVKDAIRSQLATVIEHLLKLEHSPDPYPRRKWRISATKARRHLQDKLEEHPSLQRWPAESLEKAWLDGRDDACQDDGIAIDTLPKECPYALEDLRNLDWWPVSRHGLEG</sequence>
<dbReference type="PANTHER" id="PTHR34235">
    <property type="entry name" value="SLR1203 PROTEIN-RELATED"/>
    <property type="match status" value="1"/>
</dbReference>
<evidence type="ECO:0000313" key="1">
    <source>
        <dbReference type="EMBL" id="SMF71279.1"/>
    </source>
</evidence>
<proteinExistence type="predicted"/>
<dbReference type="AlphaFoldDB" id="A0A1X7GMG9"/>